<reference evidence="5 6" key="1">
    <citation type="submission" date="2018-05" db="EMBL/GenBank/DDBJ databases">
        <title>Draft genome sequence of Scytalidium lignicola DSM 105466, a ubiquitous saprotrophic fungus.</title>
        <authorList>
            <person name="Buettner E."/>
            <person name="Gebauer A.M."/>
            <person name="Hofrichter M."/>
            <person name="Liers C."/>
            <person name="Kellner H."/>
        </authorList>
    </citation>
    <scope>NUCLEOTIDE SEQUENCE [LARGE SCALE GENOMIC DNA]</scope>
    <source>
        <strain evidence="5 6">DSM 105466</strain>
    </source>
</reference>
<accession>A0A3E2H7T9</accession>
<feature type="compositionally biased region" description="Polar residues" evidence="4">
    <location>
        <begin position="808"/>
        <end position="820"/>
    </location>
</feature>
<keyword evidence="2" id="KW-0677">Repeat</keyword>
<gene>
    <name evidence="5" type="ORF">B7463_g6970</name>
</gene>
<evidence type="ECO:0000256" key="1">
    <source>
        <dbReference type="ARBA" id="ARBA00022574"/>
    </source>
</evidence>
<dbReference type="InterPro" id="IPR036322">
    <property type="entry name" value="WD40_repeat_dom_sf"/>
</dbReference>
<dbReference type="Gene3D" id="2.130.10.10">
    <property type="entry name" value="YVTN repeat-like/Quinoprotein amine dehydrogenase"/>
    <property type="match status" value="3"/>
</dbReference>
<dbReference type="AlphaFoldDB" id="A0A3E2H7T9"/>
<evidence type="ECO:0000313" key="6">
    <source>
        <dbReference type="Proteomes" id="UP000258309"/>
    </source>
</evidence>
<feature type="non-terminal residue" evidence="5">
    <location>
        <position position="1"/>
    </location>
</feature>
<dbReference type="PROSITE" id="PS50082">
    <property type="entry name" value="WD_REPEATS_2"/>
    <property type="match status" value="1"/>
</dbReference>
<feature type="region of interest" description="Disordered" evidence="4">
    <location>
        <begin position="134"/>
        <end position="154"/>
    </location>
</feature>
<proteinExistence type="predicted"/>
<comment type="caution">
    <text evidence="5">The sequence shown here is derived from an EMBL/GenBank/DDBJ whole genome shotgun (WGS) entry which is preliminary data.</text>
</comment>
<keyword evidence="6" id="KW-1185">Reference proteome</keyword>
<feature type="region of interest" description="Disordered" evidence="4">
    <location>
        <begin position="785"/>
        <end position="928"/>
    </location>
</feature>
<dbReference type="InterPro" id="IPR052779">
    <property type="entry name" value="WDR62"/>
</dbReference>
<feature type="compositionally biased region" description="Low complexity" evidence="4">
    <location>
        <begin position="137"/>
        <end position="147"/>
    </location>
</feature>
<dbReference type="STRING" id="5539.A0A3E2H7T9"/>
<feature type="non-terminal residue" evidence="5">
    <location>
        <position position="1045"/>
    </location>
</feature>
<sequence>MSSTPVTSRTLPANSSLGLKLTPQISPFPRTPRSPNKSRSLYESGLSLKQIIGTTVSSPTAFDTLSTARIFAYTAGAAAVVVNVDDSSKFSQRFFRARPTAVPINLNGPSSLPGTPTNIANDSRNRSSVLNLRDSFSTHSHSPPHTSLDWGESPVSKTWTSRERIKAATCLSMSRDGRFLAVGETGYSPRVLIFSLQDTSSDTPLAILHDHTYGVRAVAFSGDQKYLASIGAPNDGFLHVWAINQRTGAAKPHSSNKCTSSIKQMIWLGNCIITVGTRHIKLWKVEDRRNPSPSKRYALDGAPLPAPVQPLLKTLIGRNCLLGPLVEATFTTLVAISDRKAIVCSEKGDICLLENGDGPKLVKLSNVGFSITCIAFNPKDRCVRIGGRNGTMKSMHLDDLLTPSTPPESPNGDLLVPDETGHLCAMGYAASSLVTIDSKHMIKISAADSDAADLKMQDIPFPAHGDSVLGVQLLSKSNDMDATFLTWATNGTVVFWDLNGRAKGSLKIPLEQLTLAEEETVNQCLNVRASKDASYLVSGDRYGVLRIIDTSTKQCTFETKAHLSDIHDIILHEGERSSLIATCGRDRTVQLFRKASKEWVLVQTLDEHSASVCGLFFAENAEKLVSCSSDRTIHVRQLVRREAGGEEVLGVLPSRIITLKASPVSMTLCRGDQDGNFVVSLLDRTVATYELSTGRLVSSFRSTDSEGADPVVLDSLVMGTPSSLPGKPTILAGVSGTDKSVRVYDSNGAFLDREWGHTAGVTDVALLESPDSEVKTMISTGSDGTIMIWDLSPRPPDLLDPPDMSPSVREQSPAKETTSARPPLRRVLSKAELAEFQKASPSSTPTTKGSPPRTVRRKSSRYGLSSQSPTLNLPPIPPINSRQYASSNSDDSSGRRLSNRARSRTPPRSPKGKDMRRPSLASMDSRSRLKTSANFSEFGTLNMATEQACRTLRAYRKRLLTSEDVKEGALKELDNELRLTQMALGEKSMKSKAISETVLAGLLDEYSDKLMSMFDEKLRLTQLEPSSSSLTVERPKTAGAPTVYQ</sequence>
<dbReference type="InterPro" id="IPR019775">
    <property type="entry name" value="WD40_repeat_CS"/>
</dbReference>
<protein>
    <submittedName>
        <fullName evidence="5">Uncharacterized protein</fullName>
    </submittedName>
</protein>
<evidence type="ECO:0000256" key="4">
    <source>
        <dbReference type="SAM" id="MobiDB-lite"/>
    </source>
</evidence>
<keyword evidence="1 3" id="KW-0853">WD repeat</keyword>
<feature type="region of interest" description="Disordered" evidence="4">
    <location>
        <begin position="1024"/>
        <end position="1045"/>
    </location>
</feature>
<feature type="compositionally biased region" description="Low complexity" evidence="4">
    <location>
        <begin position="840"/>
        <end position="853"/>
    </location>
</feature>
<dbReference type="OrthoDB" id="6252103at2759"/>
<evidence type="ECO:0000256" key="2">
    <source>
        <dbReference type="ARBA" id="ARBA00022737"/>
    </source>
</evidence>
<dbReference type="PANTHER" id="PTHR45589:SF1">
    <property type="entry name" value="WD REPEAT DOMAIN 62, ISOFORM G"/>
    <property type="match status" value="1"/>
</dbReference>
<feature type="compositionally biased region" description="Polar residues" evidence="4">
    <location>
        <begin position="1"/>
        <end position="17"/>
    </location>
</feature>
<feature type="region of interest" description="Disordered" evidence="4">
    <location>
        <begin position="1"/>
        <end position="40"/>
    </location>
</feature>
<name>A0A3E2H7T9_SCYLI</name>
<dbReference type="SMART" id="SM00320">
    <property type="entry name" value="WD40"/>
    <property type="match status" value="9"/>
</dbReference>
<dbReference type="Proteomes" id="UP000258309">
    <property type="component" value="Unassembled WGS sequence"/>
</dbReference>
<evidence type="ECO:0000313" key="5">
    <source>
        <dbReference type="EMBL" id="RFU29367.1"/>
    </source>
</evidence>
<dbReference type="InterPro" id="IPR001680">
    <property type="entry name" value="WD40_rpt"/>
</dbReference>
<dbReference type="Pfam" id="PF00400">
    <property type="entry name" value="WD40"/>
    <property type="match status" value="3"/>
</dbReference>
<organism evidence="5 6">
    <name type="scientific">Scytalidium lignicola</name>
    <name type="common">Hyphomycete</name>
    <dbReference type="NCBI Taxonomy" id="5539"/>
    <lineage>
        <taxon>Eukaryota</taxon>
        <taxon>Fungi</taxon>
        <taxon>Dikarya</taxon>
        <taxon>Ascomycota</taxon>
        <taxon>Pezizomycotina</taxon>
        <taxon>Leotiomycetes</taxon>
        <taxon>Leotiomycetes incertae sedis</taxon>
        <taxon>Scytalidium</taxon>
    </lineage>
</organism>
<dbReference type="SUPFAM" id="SSF50978">
    <property type="entry name" value="WD40 repeat-like"/>
    <property type="match status" value="2"/>
</dbReference>
<dbReference type="EMBL" id="NCSJ02000130">
    <property type="protein sequence ID" value="RFU29367.1"/>
    <property type="molecule type" value="Genomic_DNA"/>
</dbReference>
<dbReference type="PANTHER" id="PTHR45589">
    <property type="entry name" value="WD REPEAT DOMAIN 62, ISOFORM G"/>
    <property type="match status" value="1"/>
</dbReference>
<dbReference type="OMA" id="ASYYTWA"/>
<feature type="repeat" description="WD" evidence="3">
    <location>
        <begin position="754"/>
        <end position="792"/>
    </location>
</feature>
<dbReference type="InterPro" id="IPR015943">
    <property type="entry name" value="WD40/YVTN_repeat-like_dom_sf"/>
</dbReference>
<dbReference type="PROSITE" id="PS00678">
    <property type="entry name" value="WD_REPEATS_1"/>
    <property type="match status" value="1"/>
</dbReference>
<feature type="compositionally biased region" description="Polar residues" evidence="4">
    <location>
        <begin position="882"/>
        <end position="891"/>
    </location>
</feature>
<evidence type="ECO:0000256" key="3">
    <source>
        <dbReference type="PROSITE-ProRule" id="PRU00221"/>
    </source>
</evidence>